<dbReference type="GO" id="GO:0042729">
    <property type="term" value="C:DASH complex"/>
    <property type="evidence" value="ECO:0007669"/>
    <property type="project" value="InterPro"/>
</dbReference>
<dbReference type="STRING" id="5217.A0A4Q1BWF4"/>
<dbReference type="GO" id="GO:0072686">
    <property type="term" value="C:mitotic spindle"/>
    <property type="evidence" value="ECO:0007669"/>
    <property type="project" value="InterPro"/>
</dbReference>
<evidence type="ECO:0000256" key="14">
    <source>
        <dbReference type="ARBA" id="ARBA00023306"/>
    </source>
</evidence>
<keyword evidence="8" id="KW-0132">Cell division</keyword>
<comment type="caution">
    <text evidence="18">The sequence shown here is derived from an EMBL/GenBank/DDBJ whole genome shotgun (WGS) entry which is preliminary data.</text>
</comment>
<dbReference type="GO" id="GO:0051301">
    <property type="term" value="P:cell division"/>
    <property type="evidence" value="ECO:0007669"/>
    <property type="project" value="UniProtKB-KW"/>
</dbReference>
<protein>
    <recommendedName>
        <fullName evidence="5">DASH complex subunit DAD4</fullName>
    </recommendedName>
    <alternativeName>
        <fullName evidence="16">Outer kinetochore protein DAD4</fullName>
    </alternativeName>
</protein>
<gene>
    <name evidence="18" type="ORF">M231_00058</name>
</gene>
<evidence type="ECO:0000256" key="1">
    <source>
        <dbReference type="ARBA" id="ARBA00004123"/>
    </source>
</evidence>
<keyword evidence="12" id="KW-0206">Cytoskeleton</keyword>
<evidence type="ECO:0000313" key="18">
    <source>
        <dbReference type="EMBL" id="RXK42504.1"/>
    </source>
</evidence>
<evidence type="ECO:0000256" key="2">
    <source>
        <dbReference type="ARBA" id="ARBA00004186"/>
    </source>
</evidence>
<keyword evidence="9" id="KW-0493">Microtubule</keyword>
<comment type="similarity">
    <text evidence="4">Belongs to the DASH complex DAD4 family.</text>
</comment>
<reference evidence="18 19" key="1">
    <citation type="submission" date="2016-06" db="EMBL/GenBank/DDBJ databases">
        <title>Evolution of pathogenesis and genome organization in the Tremellales.</title>
        <authorList>
            <person name="Cuomo C."/>
            <person name="Litvintseva A."/>
            <person name="Heitman J."/>
            <person name="Chen Y."/>
            <person name="Sun S."/>
            <person name="Springer D."/>
            <person name="Dromer F."/>
            <person name="Young S."/>
            <person name="Zeng Q."/>
            <person name="Chapman S."/>
            <person name="Gujja S."/>
            <person name="Saif S."/>
            <person name="Birren B."/>
        </authorList>
    </citation>
    <scope>NUCLEOTIDE SEQUENCE [LARGE SCALE GENOMIC DNA]</scope>
    <source>
        <strain evidence="18 19">ATCC 28783</strain>
    </source>
</reference>
<evidence type="ECO:0000256" key="5">
    <source>
        <dbReference type="ARBA" id="ARBA00020259"/>
    </source>
</evidence>
<feature type="region of interest" description="Disordered" evidence="17">
    <location>
        <begin position="84"/>
        <end position="117"/>
    </location>
</feature>
<evidence type="ECO:0000256" key="7">
    <source>
        <dbReference type="ARBA" id="ARBA00022490"/>
    </source>
</evidence>
<dbReference type="Pfam" id="PF08650">
    <property type="entry name" value="DASH_Dad4"/>
    <property type="match status" value="1"/>
</dbReference>
<keyword evidence="19" id="KW-1185">Reference proteome</keyword>
<dbReference type="InterPro" id="IPR013959">
    <property type="entry name" value="DASH_Dad4"/>
</dbReference>
<keyword evidence="15" id="KW-0137">Centromere</keyword>
<evidence type="ECO:0000256" key="11">
    <source>
        <dbReference type="ARBA" id="ARBA00022838"/>
    </source>
</evidence>
<evidence type="ECO:0000256" key="16">
    <source>
        <dbReference type="ARBA" id="ARBA00030569"/>
    </source>
</evidence>
<evidence type="ECO:0000256" key="12">
    <source>
        <dbReference type="ARBA" id="ARBA00023212"/>
    </source>
</evidence>
<dbReference type="VEuPathDB" id="FungiDB:TREMEDRAFT_25165"/>
<evidence type="ECO:0000256" key="3">
    <source>
        <dbReference type="ARBA" id="ARBA00004629"/>
    </source>
</evidence>
<dbReference type="GO" id="GO:0008608">
    <property type="term" value="P:attachment of spindle microtubules to kinetochore"/>
    <property type="evidence" value="ECO:0007669"/>
    <property type="project" value="InterPro"/>
</dbReference>
<dbReference type="OrthoDB" id="5516652at2759"/>
<keyword evidence="6" id="KW-0158">Chromosome</keyword>
<evidence type="ECO:0000256" key="9">
    <source>
        <dbReference type="ARBA" id="ARBA00022701"/>
    </source>
</evidence>
<evidence type="ECO:0000256" key="13">
    <source>
        <dbReference type="ARBA" id="ARBA00023242"/>
    </source>
</evidence>
<dbReference type="PANTHER" id="PTHR28222:SF1">
    <property type="entry name" value="DASH COMPLEX SUBUNIT DAD4"/>
    <property type="match status" value="1"/>
</dbReference>
<evidence type="ECO:0000256" key="17">
    <source>
        <dbReference type="SAM" id="MobiDB-lite"/>
    </source>
</evidence>
<feature type="compositionally biased region" description="Basic and acidic residues" evidence="17">
    <location>
        <begin position="92"/>
        <end position="105"/>
    </location>
</feature>
<keyword evidence="13" id="KW-0539">Nucleus</keyword>
<evidence type="ECO:0000256" key="15">
    <source>
        <dbReference type="ARBA" id="ARBA00023328"/>
    </source>
</evidence>
<name>A0A4Q1BWF4_TREME</name>
<dbReference type="PANTHER" id="PTHR28222">
    <property type="entry name" value="DASH COMPLEX SUBUNIT DAD4"/>
    <property type="match status" value="1"/>
</dbReference>
<accession>A0A4Q1BWF4</accession>
<evidence type="ECO:0000256" key="8">
    <source>
        <dbReference type="ARBA" id="ARBA00022618"/>
    </source>
</evidence>
<keyword evidence="14" id="KW-0131">Cell cycle</keyword>
<dbReference type="InParanoid" id="A0A4Q1BWF4"/>
<evidence type="ECO:0000256" key="4">
    <source>
        <dbReference type="ARBA" id="ARBA00009754"/>
    </source>
</evidence>
<evidence type="ECO:0000313" key="19">
    <source>
        <dbReference type="Proteomes" id="UP000289152"/>
    </source>
</evidence>
<dbReference type="GO" id="GO:0005874">
    <property type="term" value="C:microtubule"/>
    <property type="evidence" value="ECO:0007669"/>
    <property type="project" value="UniProtKB-KW"/>
</dbReference>
<proteinExistence type="inferred from homology"/>
<dbReference type="Proteomes" id="UP000289152">
    <property type="component" value="Unassembled WGS sequence"/>
</dbReference>
<keyword evidence="11" id="KW-0995">Kinetochore</keyword>
<comment type="subcellular location">
    <subcellularLocation>
        <location evidence="3">Chromosome</location>
        <location evidence="3">Centromere</location>
        <location evidence="3">Kinetochore</location>
    </subcellularLocation>
    <subcellularLocation>
        <location evidence="2">Cytoplasm</location>
        <location evidence="2">Cytoskeleton</location>
        <location evidence="2">Spindle</location>
    </subcellularLocation>
    <subcellularLocation>
        <location evidence="1">Nucleus</location>
    </subcellularLocation>
</comment>
<keyword evidence="10" id="KW-0498">Mitosis</keyword>
<keyword evidence="7" id="KW-0963">Cytoplasm</keyword>
<organism evidence="18 19">
    <name type="scientific">Tremella mesenterica</name>
    <name type="common">Jelly fungus</name>
    <dbReference type="NCBI Taxonomy" id="5217"/>
    <lineage>
        <taxon>Eukaryota</taxon>
        <taxon>Fungi</taxon>
        <taxon>Dikarya</taxon>
        <taxon>Basidiomycota</taxon>
        <taxon>Agaricomycotina</taxon>
        <taxon>Tremellomycetes</taxon>
        <taxon>Tremellales</taxon>
        <taxon>Tremellaceae</taxon>
        <taxon>Tremella</taxon>
    </lineage>
</organism>
<dbReference type="EMBL" id="SDIL01000001">
    <property type="protein sequence ID" value="RXK42504.1"/>
    <property type="molecule type" value="Genomic_DNA"/>
</dbReference>
<evidence type="ECO:0000256" key="10">
    <source>
        <dbReference type="ARBA" id="ARBA00022776"/>
    </source>
</evidence>
<sequence>MENPHEAEQAVLLERIIKNVDKCNEAVLEMNHCIKEFLESSTSTHVAAQLFANYSRNVNYNLEALGNMPKPVLKYDISARKRPGSISNTVERQTKETEVDSEHSPTKMNYSSNSSSSAEDNTIIHAYSYCQRLPLCHISQEEASYSPDSTWAQENALPLTPISNHEQDEEEGSLEHAREYDPSNVAVYLDTSDLPEGTDIPQTLEEIEASKYDSAKGWKLLCPDHVGVDGSRDQLTSGYLKPKDVFLTSPKCQSCSRRWTEEGIRNTWVTVLYDGGDDSFRWWCGAGPCYSAVDVETDKLQKDGYAVTWLDELVETLGIEDDFVAGPADG</sequence>
<dbReference type="AlphaFoldDB" id="A0A4Q1BWF4"/>
<evidence type="ECO:0000256" key="6">
    <source>
        <dbReference type="ARBA" id="ARBA00022454"/>
    </source>
</evidence>